<organism evidence="1 2">
    <name type="scientific">Rhynchospora breviuscula</name>
    <dbReference type="NCBI Taxonomy" id="2022672"/>
    <lineage>
        <taxon>Eukaryota</taxon>
        <taxon>Viridiplantae</taxon>
        <taxon>Streptophyta</taxon>
        <taxon>Embryophyta</taxon>
        <taxon>Tracheophyta</taxon>
        <taxon>Spermatophyta</taxon>
        <taxon>Magnoliopsida</taxon>
        <taxon>Liliopsida</taxon>
        <taxon>Poales</taxon>
        <taxon>Cyperaceae</taxon>
        <taxon>Cyperoideae</taxon>
        <taxon>Rhynchosporeae</taxon>
        <taxon>Rhynchospora</taxon>
    </lineage>
</organism>
<dbReference type="AlphaFoldDB" id="A0A9Q0CEA2"/>
<dbReference type="OrthoDB" id="994207at2759"/>
<reference evidence="1" key="1">
    <citation type="journal article" date="2022" name="Cell">
        <title>Repeat-based holocentromeres influence genome architecture and karyotype evolution.</title>
        <authorList>
            <person name="Hofstatter P.G."/>
            <person name="Thangavel G."/>
            <person name="Lux T."/>
            <person name="Neumann P."/>
            <person name="Vondrak T."/>
            <person name="Novak P."/>
            <person name="Zhang M."/>
            <person name="Costa L."/>
            <person name="Castellani M."/>
            <person name="Scott A."/>
            <person name="Toegelov H."/>
            <person name="Fuchs J."/>
            <person name="Mata-Sucre Y."/>
            <person name="Dias Y."/>
            <person name="Vanzela A.L.L."/>
            <person name="Huettel B."/>
            <person name="Almeida C.C.S."/>
            <person name="Simkova H."/>
            <person name="Souza G."/>
            <person name="Pedrosa-Harand A."/>
            <person name="Macas J."/>
            <person name="Mayer K.F.X."/>
            <person name="Houben A."/>
            <person name="Marques A."/>
        </authorList>
    </citation>
    <scope>NUCLEOTIDE SEQUENCE</scope>
    <source>
        <strain evidence="1">RhyBre1mFocal</strain>
    </source>
</reference>
<protein>
    <submittedName>
        <fullName evidence="1">Uncharacterized protein</fullName>
    </submittedName>
</protein>
<dbReference type="PANTHER" id="PTHR33344">
    <property type="entry name" value="OS02G0761600 PROTEIN"/>
    <property type="match status" value="1"/>
</dbReference>
<keyword evidence="2" id="KW-1185">Reference proteome</keyword>
<accession>A0A9Q0CEA2</accession>
<dbReference type="EMBL" id="JAMQYH010000003">
    <property type="protein sequence ID" value="KAJ1692348.1"/>
    <property type="molecule type" value="Genomic_DNA"/>
</dbReference>
<gene>
    <name evidence="1" type="ORF">LUZ63_009046</name>
</gene>
<name>A0A9Q0CEA2_9POAL</name>
<evidence type="ECO:0000313" key="1">
    <source>
        <dbReference type="EMBL" id="KAJ1692348.1"/>
    </source>
</evidence>
<proteinExistence type="predicted"/>
<evidence type="ECO:0000313" key="2">
    <source>
        <dbReference type="Proteomes" id="UP001151287"/>
    </source>
</evidence>
<dbReference type="PANTHER" id="PTHR33344:SF7">
    <property type="entry name" value="TRANSMEMBRANE PROTEIN"/>
    <property type="match status" value="1"/>
</dbReference>
<sequence>MRVLSYKNATIALCFFNLVATLFLLLRGHASLSHHRLSSSSSSSSRHLSSAQLKYIWESEELRRVMEPVDLIKRIKEIEREAYADADVETENAEKQTAAVDLSKRLQDMRAVNEANSQKALEEWRKRKIERARQREIGKNGTASGVKS</sequence>
<comment type="caution">
    <text evidence="1">The sequence shown here is derived from an EMBL/GenBank/DDBJ whole genome shotgun (WGS) entry which is preliminary data.</text>
</comment>
<dbReference type="Proteomes" id="UP001151287">
    <property type="component" value="Unassembled WGS sequence"/>
</dbReference>